<reference evidence="13" key="1">
    <citation type="journal article" name="BMC Genomics">
        <title>Long-read sequencing and de novo genome assembly of marine medaka (Oryzias melastigma).</title>
        <authorList>
            <person name="Liang P."/>
            <person name="Saqib H.S.A."/>
            <person name="Ni X."/>
            <person name="Shen Y."/>
        </authorList>
    </citation>
    <scope>NUCLEOTIDE SEQUENCE</scope>
    <source>
        <strain evidence="13">Bigg-433</strain>
    </source>
</reference>
<dbReference type="InterPro" id="IPR039545">
    <property type="entry name" value="PGAP2"/>
</dbReference>
<proteinExistence type="inferred from homology"/>
<feature type="transmembrane region" description="Helical" evidence="11">
    <location>
        <begin position="20"/>
        <end position="45"/>
    </location>
</feature>
<name>A0A834FT63_ORYME</name>
<evidence type="ECO:0000256" key="5">
    <source>
        <dbReference type="ARBA" id="ARBA00022989"/>
    </source>
</evidence>
<keyword evidence="6" id="KW-0333">Golgi apparatus</keyword>
<comment type="subcellular location">
    <subcellularLocation>
        <location evidence="1">Golgi apparatus membrane</location>
        <topology evidence="1">Multi-pass membrane protein</topology>
    </subcellularLocation>
</comment>
<evidence type="ECO:0000313" key="13">
    <source>
        <dbReference type="EMBL" id="KAF6740041.1"/>
    </source>
</evidence>
<organism evidence="13 14">
    <name type="scientific">Oryzias melastigma</name>
    <name type="common">Marine medaka</name>
    <dbReference type="NCBI Taxonomy" id="30732"/>
    <lineage>
        <taxon>Eukaryota</taxon>
        <taxon>Metazoa</taxon>
        <taxon>Chordata</taxon>
        <taxon>Craniata</taxon>
        <taxon>Vertebrata</taxon>
        <taxon>Euteleostomi</taxon>
        <taxon>Actinopterygii</taxon>
        <taxon>Neopterygii</taxon>
        <taxon>Teleostei</taxon>
        <taxon>Neoteleostei</taxon>
        <taxon>Acanthomorphata</taxon>
        <taxon>Ovalentaria</taxon>
        <taxon>Atherinomorphae</taxon>
        <taxon>Beloniformes</taxon>
        <taxon>Adrianichthyidae</taxon>
        <taxon>Oryziinae</taxon>
        <taxon>Oryzias</taxon>
    </lineage>
</organism>
<evidence type="ECO:0000256" key="8">
    <source>
        <dbReference type="ARBA" id="ARBA00093421"/>
    </source>
</evidence>
<feature type="transmembrane region" description="Helical" evidence="11">
    <location>
        <begin position="274"/>
        <end position="293"/>
    </location>
</feature>
<evidence type="ECO:0000256" key="9">
    <source>
        <dbReference type="ARBA" id="ARBA00093632"/>
    </source>
</evidence>
<dbReference type="AlphaFoldDB" id="A0A834FT63"/>
<dbReference type="PANTHER" id="PTHR12892:SF11">
    <property type="entry name" value="POST-GPI ATTACHMENT TO PROTEINS FACTOR 2"/>
    <property type="match status" value="1"/>
</dbReference>
<dbReference type="GO" id="GO:0005789">
    <property type="term" value="C:endoplasmic reticulum membrane"/>
    <property type="evidence" value="ECO:0007669"/>
    <property type="project" value="TreeGrafter"/>
</dbReference>
<evidence type="ECO:0000256" key="3">
    <source>
        <dbReference type="ARBA" id="ARBA00022502"/>
    </source>
</evidence>
<keyword evidence="5 11" id="KW-1133">Transmembrane helix</keyword>
<protein>
    <recommendedName>
        <fullName evidence="9">Acyltransferase PGAP2</fullName>
    </recommendedName>
    <alternativeName>
        <fullName evidence="10">Post-GPI attachment to proteins factor 2</fullName>
    </alternativeName>
</protein>
<keyword evidence="4 11" id="KW-0812">Transmembrane</keyword>
<feature type="transmembrane region" description="Helical" evidence="11">
    <location>
        <begin position="177"/>
        <end position="200"/>
    </location>
</feature>
<dbReference type="Pfam" id="PF10277">
    <property type="entry name" value="Frag1"/>
    <property type="match status" value="1"/>
</dbReference>
<feature type="transmembrane region" description="Helical" evidence="11">
    <location>
        <begin position="212"/>
        <end position="232"/>
    </location>
</feature>
<evidence type="ECO:0000256" key="1">
    <source>
        <dbReference type="ARBA" id="ARBA00004653"/>
    </source>
</evidence>
<evidence type="ECO:0000313" key="14">
    <source>
        <dbReference type="Proteomes" id="UP000646548"/>
    </source>
</evidence>
<evidence type="ECO:0000256" key="4">
    <source>
        <dbReference type="ARBA" id="ARBA00022692"/>
    </source>
</evidence>
<dbReference type="InterPro" id="IPR019402">
    <property type="entry name" value="CWH43_N"/>
</dbReference>
<keyword evidence="3" id="KW-0337">GPI-anchor biosynthesis</keyword>
<feature type="domain" description="CWH43-like N-terminal" evidence="12">
    <location>
        <begin position="155"/>
        <end position="303"/>
    </location>
</feature>
<dbReference type="GO" id="GO:0006506">
    <property type="term" value="P:GPI anchor biosynthetic process"/>
    <property type="evidence" value="ECO:0007669"/>
    <property type="project" value="UniProtKB-KW"/>
</dbReference>
<dbReference type="PANTHER" id="PTHR12892">
    <property type="entry name" value="FGF RECEPTOR ACTIVATING PROTEIN 1"/>
    <property type="match status" value="1"/>
</dbReference>
<dbReference type="GO" id="GO:0000139">
    <property type="term" value="C:Golgi membrane"/>
    <property type="evidence" value="ECO:0007669"/>
    <property type="project" value="UniProtKB-SubCell"/>
</dbReference>
<gene>
    <name evidence="13" type="ORF">FQA47_005800</name>
</gene>
<evidence type="ECO:0000256" key="6">
    <source>
        <dbReference type="ARBA" id="ARBA00023034"/>
    </source>
</evidence>
<evidence type="ECO:0000256" key="11">
    <source>
        <dbReference type="SAM" id="Phobius"/>
    </source>
</evidence>
<dbReference type="Proteomes" id="UP000646548">
    <property type="component" value="Unassembled WGS sequence"/>
</dbReference>
<sequence>MLHGPYSTVDRDRPLIRLPFTSFAVATVLLPLTGLLACLFISLLYHYEDSTYTHCQVTTRAPPPLIHTLLHLIPNSSRCCFYTSWHIPSVVATANQLSLICAAATRSVPACTDITALPLPSVRSPTTSHPSALPSAACRSATSGAAASGCTQRQRYLVSVAYFSFYRRRFDRKLPELVLSGLALLCSLAENSGLLMLTYVSSTETYDYHKKGFIVFVASSLLHMLITCRLWFVIKRHYEVTSYLWKLRLFLFNISCCGAAAYCFRRHNKFCEDGVYTVFAFFEYLVVFSNMAFHMTAFWDFGSKDVMVATLPEDKRY</sequence>
<evidence type="ECO:0000259" key="12">
    <source>
        <dbReference type="Pfam" id="PF10277"/>
    </source>
</evidence>
<comment type="similarity">
    <text evidence="2">Belongs to the PGAP2 family.</text>
</comment>
<evidence type="ECO:0000256" key="10">
    <source>
        <dbReference type="ARBA" id="ARBA00093676"/>
    </source>
</evidence>
<keyword evidence="7 11" id="KW-0472">Membrane</keyword>
<dbReference type="EMBL" id="WKFB01000001">
    <property type="protein sequence ID" value="KAF6740041.1"/>
    <property type="molecule type" value="Genomic_DNA"/>
</dbReference>
<accession>A0A834FT63</accession>
<comment type="function">
    <text evidence="8">Involved in the fatty acid remodeling steps of GPI-anchor maturation where the unsaturated acyl chain at sn-2 of inositol phosphate is replaced by a saturated stearoyl chain. May catalyze the second step of the fatty acid remodeling, by reacylating a lyso-GPI intermediate at sn-2 of inositol phosphate by a saturated chain. The fatty acid remodeling steps is critical for the integration of GPI-APs into lipid rafts.</text>
</comment>
<evidence type="ECO:0000256" key="7">
    <source>
        <dbReference type="ARBA" id="ARBA00023136"/>
    </source>
</evidence>
<evidence type="ECO:0000256" key="2">
    <source>
        <dbReference type="ARBA" id="ARBA00007414"/>
    </source>
</evidence>
<comment type="caution">
    <text evidence="13">The sequence shown here is derived from an EMBL/GenBank/DDBJ whole genome shotgun (WGS) entry which is preliminary data.</text>
</comment>